<evidence type="ECO:0000313" key="2">
    <source>
        <dbReference type="EMBL" id="SUB78791.1"/>
    </source>
</evidence>
<dbReference type="Proteomes" id="UP000255283">
    <property type="component" value="Unassembled WGS sequence"/>
</dbReference>
<organism evidence="2 3">
    <name type="scientific">Segatella buccae</name>
    <dbReference type="NCBI Taxonomy" id="28126"/>
    <lineage>
        <taxon>Bacteria</taxon>
        <taxon>Pseudomonadati</taxon>
        <taxon>Bacteroidota</taxon>
        <taxon>Bacteroidia</taxon>
        <taxon>Bacteroidales</taxon>
        <taxon>Prevotellaceae</taxon>
        <taxon>Segatella</taxon>
    </lineage>
</organism>
<dbReference type="Gene3D" id="3.30.70.3570">
    <property type="entry name" value="MvaI/BcnI restriction endonuclease, recognition domain"/>
    <property type="match status" value="1"/>
</dbReference>
<dbReference type="Gene3D" id="3.40.210.20">
    <property type="entry name" value="MvaI/BcnI restriction endonuclease, catalytic domain"/>
    <property type="match status" value="1"/>
</dbReference>
<gene>
    <name evidence="2" type="ORF">NCTC13063_00036</name>
</gene>
<dbReference type="AlphaFoldDB" id="A0AAQ1UJH9"/>
<name>A0AAQ1UJH9_9BACT</name>
<dbReference type="EMBL" id="UGTJ01000001">
    <property type="protein sequence ID" value="SUB78791.1"/>
    <property type="molecule type" value="Genomic_DNA"/>
</dbReference>
<evidence type="ECO:0000313" key="3">
    <source>
        <dbReference type="Proteomes" id="UP000255283"/>
    </source>
</evidence>
<dbReference type="InterPro" id="IPR043004">
    <property type="entry name" value="MvaI_BcnI_cat"/>
</dbReference>
<dbReference type="REBASE" id="408987">
    <property type="entry name" value="Pbu13063IP"/>
</dbReference>
<dbReference type="Pfam" id="PF15515">
    <property type="entry name" value="MvaI_BcnI"/>
    <property type="match status" value="1"/>
</dbReference>
<sequence length="248" mass="28589">MESDKEKIIKEFNKVKALGFVPSHRKNNTGIGKTFEDYIGVVENNLAEPDLYGFEIKAHREETNSYVTLFTKAPSFPKKANTYLNNKYGEPYTEPEEKIGLNKLHTSIFANSYNTFANKLSFKLINDRVQKTVRIGVYDKDTHTLIDDTVGYDYDVLEKILKTKLHNLFYVGAERRYNCKGEEEFNFNTAEIYTEPSFEKFLDLIDDGTIMFDIRIGSYANGKTHDHGSGFRILQPNIKLLYGKCEKV</sequence>
<feature type="domain" description="MvaI/BcnI restriction endonuclease" evidence="1">
    <location>
        <begin position="9"/>
        <end position="242"/>
    </location>
</feature>
<dbReference type="RefSeq" id="WP_115152920.1">
    <property type="nucleotide sequence ID" value="NZ_JAHXQX010000022.1"/>
</dbReference>
<accession>A0AAQ1UJH9</accession>
<dbReference type="CDD" id="cd22347">
    <property type="entry name" value="PDDEXK_nuclease"/>
    <property type="match status" value="1"/>
</dbReference>
<dbReference type="InterPro" id="IPR043005">
    <property type="entry name" value="MvaI_BcnI_rec"/>
</dbReference>
<evidence type="ECO:0000259" key="1">
    <source>
        <dbReference type="Pfam" id="PF15515"/>
    </source>
</evidence>
<reference evidence="2 3" key="1">
    <citation type="submission" date="2018-06" db="EMBL/GenBank/DDBJ databases">
        <authorList>
            <consortium name="Pathogen Informatics"/>
            <person name="Doyle S."/>
        </authorList>
    </citation>
    <scope>NUCLEOTIDE SEQUENCE [LARGE SCALE GENOMIC DNA]</scope>
    <source>
        <strain evidence="2 3">NCTC13063</strain>
    </source>
</reference>
<protein>
    <recommendedName>
        <fullName evidence="1">MvaI/BcnI restriction endonuclease domain-containing protein</fullName>
    </recommendedName>
</protein>
<proteinExistence type="predicted"/>
<dbReference type="InterPro" id="IPR029127">
    <property type="entry name" value="MvaI_BcnI"/>
</dbReference>
<comment type="caution">
    <text evidence="2">The sequence shown here is derived from an EMBL/GenBank/DDBJ whole genome shotgun (WGS) entry which is preliminary data.</text>
</comment>